<organism evidence="1 2">
    <name type="scientific">Symbiodinium pilosum</name>
    <name type="common">Dinoflagellate</name>
    <dbReference type="NCBI Taxonomy" id="2952"/>
    <lineage>
        <taxon>Eukaryota</taxon>
        <taxon>Sar</taxon>
        <taxon>Alveolata</taxon>
        <taxon>Dinophyceae</taxon>
        <taxon>Suessiales</taxon>
        <taxon>Symbiodiniaceae</taxon>
        <taxon>Symbiodinium</taxon>
    </lineage>
</organism>
<accession>A0A812TBG0</accession>
<dbReference type="Proteomes" id="UP000649617">
    <property type="component" value="Unassembled WGS sequence"/>
</dbReference>
<sequence>MLLGVFGWPREVPVNELCLYEDPAGSLEALEGPETVEGELSKREAGAGLEQAGIMHMEIEASEQSEKQWVHVSSHLKLDIWKFLPAVEICKSRAVSRTFATAKEIVDHLKAVVDLSRKDALLAEAVSHHQQAADMGMQWFGEEAEDPLLNFRLDAAMLERRDSFRCLVNLGNVWFAHAPFSMLDLVWRLAFHTEDHPGDDLLYDAVYFSTRSSAVTSLNRLLLMTPAFHHWLAQQRVANS</sequence>
<protein>
    <submittedName>
        <fullName evidence="1">Uncharacterized protein</fullName>
    </submittedName>
</protein>
<name>A0A812TBG0_SYMPI</name>
<proteinExistence type="predicted"/>
<evidence type="ECO:0000313" key="2">
    <source>
        <dbReference type="Proteomes" id="UP000649617"/>
    </source>
</evidence>
<reference evidence="1" key="1">
    <citation type="submission" date="2021-02" db="EMBL/GenBank/DDBJ databases">
        <authorList>
            <person name="Dougan E. K."/>
            <person name="Rhodes N."/>
            <person name="Thang M."/>
            <person name="Chan C."/>
        </authorList>
    </citation>
    <scope>NUCLEOTIDE SEQUENCE</scope>
</reference>
<keyword evidence="2" id="KW-1185">Reference proteome</keyword>
<comment type="caution">
    <text evidence="1">The sequence shown here is derived from an EMBL/GenBank/DDBJ whole genome shotgun (WGS) entry which is preliminary data.</text>
</comment>
<gene>
    <name evidence="1" type="ORF">SPIL2461_LOCUS13424</name>
</gene>
<dbReference type="AlphaFoldDB" id="A0A812TBG0"/>
<evidence type="ECO:0000313" key="1">
    <source>
        <dbReference type="EMBL" id="CAE7514630.1"/>
    </source>
</evidence>
<dbReference type="EMBL" id="CAJNIZ010029269">
    <property type="protein sequence ID" value="CAE7514630.1"/>
    <property type="molecule type" value="Genomic_DNA"/>
</dbReference>
<dbReference type="OrthoDB" id="414431at2759"/>